<evidence type="ECO:0000256" key="7">
    <source>
        <dbReference type="ARBA" id="ARBA00022779"/>
    </source>
</evidence>
<dbReference type="PIRSF" id="PIRSF002888">
    <property type="entry name" value="FliM"/>
    <property type="match status" value="1"/>
</dbReference>
<dbReference type="InterPro" id="IPR036429">
    <property type="entry name" value="SpoA-like_sf"/>
</dbReference>
<comment type="caution">
    <text evidence="11">The sequence shown here is derived from an EMBL/GenBank/DDBJ whole genome shotgun (WGS) entry which is preliminary data.</text>
</comment>
<keyword evidence="5" id="KW-1003">Cell membrane</keyword>
<accession>A0A923KWZ0</accession>
<dbReference type="EMBL" id="WJBD01000011">
    <property type="protein sequence ID" value="MBC3888648.1"/>
    <property type="molecule type" value="Genomic_DNA"/>
</dbReference>
<dbReference type="Gene3D" id="3.40.1550.10">
    <property type="entry name" value="CheC-like"/>
    <property type="match status" value="1"/>
</dbReference>
<evidence type="ECO:0000313" key="11">
    <source>
        <dbReference type="EMBL" id="MBC3888648.1"/>
    </source>
</evidence>
<dbReference type="PANTHER" id="PTHR30034:SF6">
    <property type="entry name" value="YOP PROTEINS TRANSLOCATION PROTEIN Q"/>
    <property type="match status" value="1"/>
</dbReference>
<gene>
    <name evidence="11" type="ORF">GH810_10035</name>
</gene>
<evidence type="ECO:0000256" key="4">
    <source>
        <dbReference type="ARBA" id="ARBA00021898"/>
    </source>
</evidence>
<reference evidence="11" key="2">
    <citation type="submission" date="2020-10" db="EMBL/GenBank/DDBJ databases">
        <title>Comparative genomics of the Acetobacterium genus.</title>
        <authorList>
            <person name="Marshall C."/>
            <person name="May H."/>
            <person name="Norman S."/>
        </authorList>
    </citation>
    <scope>NUCLEOTIDE SEQUENCE</scope>
    <source>
        <strain evidence="11">DER-2019</strain>
    </source>
</reference>
<reference evidence="11" key="1">
    <citation type="submission" date="2019-10" db="EMBL/GenBank/DDBJ databases">
        <authorList>
            <person name="Ross D.E."/>
            <person name="Gulliver D."/>
        </authorList>
    </citation>
    <scope>NUCLEOTIDE SEQUENCE</scope>
    <source>
        <strain evidence="11">DER-2019</strain>
    </source>
</reference>
<comment type="subcellular location">
    <subcellularLocation>
        <location evidence="1">Bacterial flagellum basal body</location>
    </subcellularLocation>
    <subcellularLocation>
        <location evidence="2">Cell membrane</location>
        <topology evidence="2">Peripheral membrane protein</topology>
    </subcellularLocation>
</comment>
<evidence type="ECO:0000256" key="5">
    <source>
        <dbReference type="ARBA" id="ARBA00022475"/>
    </source>
</evidence>
<evidence type="ECO:0000256" key="9">
    <source>
        <dbReference type="ARBA" id="ARBA00023143"/>
    </source>
</evidence>
<keyword evidence="6" id="KW-0145">Chemotaxis</keyword>
<dbReference type="InterPro" id="IPR028976">
    <property type="entry name" value="CheC-like_sf"/>
</dbReference>
<dbReference type="CDD" id="cd17908">
    <property type="entry name" value="FliM"/>
    <property type="match status" value="1"/>
</dbReference>
<dbReference type="GO" id="GO:0050918">
    <property type="term" value="P:positive chemotaxis"/>
    <property type="evidence" value="ECO:0007669"/>
    <property type="project" value="TreeGrafter"/>
</dbReference>
<keyword evidence="8" id="KW-0472">Membrane</keyword>
<dbReference type="OrthoDB" id="9806941at2"/>
<evidence type="ECO:0000259" key="10">
    <source>
        <dbReference type="Pfam" id="PF01052"/>
    </source>
</evidence>
<dbReference type="PRINTS" id="PR00955">
    <property type="entry name" value="FLGMOTORFLIM"/>
</dbReference>
<organism evidence="11 12">
    <name type="scientific">Acetobacterium paludosum</name>
    <dbReference type="NCBI Taxonomy" id="52693"/>
    <lineage>
        <taxon>Bacteria</taxon>
        <taxon>Bacillati</taxon>
        <taxon>Bacillota</taxon>
        <taxon>Clostridia</taxon>
        <taxon>Eubacteriales</taxon>
        <taxon>Eubacteriaceae</taxon>
        <taxon>Acetobacterium</taxon>
    </lineage>
</organism>
<protein>
    <recommendedName>
        <fullName evidence="4">Flagellar motor switch protein FliM</fullName>
    </recommendedName>
</protein>
<keyword evidence="11" id="KW-0282">Flagellum</keyword>
<evidence type="ECO:0000256" key="6">
    <source>
        <dbReference type="ARBA" id="ARBA00022500"/>
    </source>
</evidence>
<dbReference type="Pfam" id="PF02154">
    <property type="entry name" value="FliM"/>
    <property type="match status" value="1"/>
</dbReference>
<dbReference type="GO" id="GO:0009425">
    <property type="term" value="C:bacterial-type flagellum basal body"/>
    <property type="evidence" value="ECO:0007669"/>
    <property type="project" value="UniProtKB-SubCell"/>
</dbReference>
<dbReference type="PANTHER" id="PTHR30034">
    <property type="entry name" value="FLAGELLAR MOTOR SWITCH PROTEIN FLIM"/>
    <property type="match status" value="1"/>
</dbReference>
<name>A0A923KWZ0_9FIRM</name>
<sequence>MAEILSQSQIDSLLSSLISGKDEADTQVIPEKKVKDYDFRRPKLFTREQLKHLFSIYENYARLVSSHITGILQTYSLVEIIEVEEQQFYEFNNALPDSVLMGLIDFDIKDSDDEEDLVIMDISKEIGFCCFDRLLGGPGKPLREDREYTEIEIGVLEYLVKGMINLMKNVWFDYLEISPRLMKIETNSRILQGISADENVVIIVMSIKVNETQGKINICIPATTLDMLFKKKVSQTKKNIKRGDHLAEEQRRLNIINEIRQTDLEIKGVLGETEVLSQDIFELEVGDIIKLNKPLNALVDVVVNDEVWFKGEMGEYKNKKAIAIKEELTERGSEPI</sequence>
<dbReference type="SUPFAM" id="SSF101801">
    <property type="entry name" value="Surface presentation of antigens (SPOA)"/>
    <property type="match status" value="1"/>
</dbReference>
<keyword evidence="12" id="KW-1185">Reference proteome</keyword>
<proteinExistence type="inferred from homology"/>
<dbReference type="InterPro" id="IPR001689">
    <property type="entry name" value="Flag_FliM"/>
</dbReference>
<evidence type="ECO:0000256" key="1">
    <source>
        <dbReference type="ARBA" id="ARBA00004117"/>
    </source>
</evidence>
<dbReference type="Gene3D" id="2.30.330.10">
    <property type="entry name" value="SpoA-like"/>
    <property type="match status" value="1"/>
</dbReference>
<evidence type="ECO:0000256" key="8">
    <source>
        <dbReference type="ARBA" id="ARBA00023136"/>
    </source>
</evidence>
<dbReference type="GO" id="GO:0071978">
    <property type="term" value="P:bacterial-type flagellum-dependent swarming motility"/>
    <property type="evidence" value="ECO:0007669"/>
    <property type="project" value="TreeGrafter"/>
</dbReference>
<keyword evidence="11" id="KW-0969">Cilium</keyword>
<dbReference type="Proteomes" id="UP000616595">
    <property type="component" value="Unassembled WGS sequence"/>
</dbReference>
<evidence type="ECO:0000256" key="3">
    <source>
        <dbReference type="ARBA" id="ARBA00011049"/>
    </source>
</evidence>
<dbReference type="RefSeq" id="WP_148568219.1">
    <property type="nucleotide sequence ID" value="NZ_RXYA01000015.1"/>
</dbReference>
<comment type="similarity">
    <text evidence="3">Belongs to the FliM family.</text>
</comment>
<keyword evidence="11" id="KW-0966">Cell projection</keyword>
<evidence type="ECO:0000313" key="12">
    <source>
        <dbReference type="Proteomes" id="UP000616595"/>
    </source>
</evidence>
<dbReference type="GO" id="GO:0005886">
    <property type="term" value="C:plasma membrane"/>
    <property type="evidence" value="ECO:0007669"/>
    <property type="project" value="UniProtKB-SubCell"/>
</dbReference>
<dbReference type="InterPro" id="IPR001543">
    <property type="entry name" value="FliN-like_C"/>
</dbReference>
<keyword evidence="9" id="KW-0975">Bacterial flagellum</keyword>
<keyword evidence="7" id="KW-0283">Flagellar rotation</keyword>
<dbReference type="Pfam" id="PF01052">
    <property type="entry name" value="FliMN_C"/>
    <property type="match status" value="1"/>
</dbReference>
<feature type="domain" description="Flagellar motor switch protein FliN-like C-terminal" evidence="10">
    <location>
        <begin position="258"/>
        <end position="327"/>
    </location>
</feature>
<dbReference type="SUPFAM" id="SSF103039">
    <property type="entry name" value="CheC-like"/>
    <property type="match status" value="1"/>
</dbReference>
<dbReference type="AlphaFoldDB" id="A0A923KWZ0"/>
<dbReference type="GO" id="GO:0003774">
    <property type="term" value="F:cytoskeletal motor activity"/>
    <property type="evidence" value="ECO:0007669"/>
    <property type="project" value="InterPro"/>
</dbReference>
<evidence type="ECO:0000256" key="2">
    <source>
        <dbReference type="ARBA" id="ARBA00004202"/>
    </source>
</evidence>